<evidence type="ECO:0000256" key="10">
    <source>
        <dbReference type="SAM" id="Coils"/>
    </source>
</evidence>
<evidence type="ECO:0000256" key="4">
    <source>
        <dbReference type="ARBA" id="ARBA00022741"/>
    </source>
</evidence>
<organism evidence="12 13">
    <name type="scientific">Thermocrinis minervae</name>
    <dbReference type="NCBI Taxonomy" id="381751"/>
    <lineage>
        <taxon>Bacteria</taxon>
        <taxon>Pseudomonadati</taxon>
        <taxon>Aquificota</taxon>
        <taxon>Aquificia</taxon>
        <taxon>Aquificales</taxon>
        <taxon>Aquificaceae</taxon>
        <taxon>Thermocrinis</taxon>
    </lineage>
</organism>
<dbReference type="STRING" id="381751.SAMN05444391_0555"/>
<evidence type="ECO:0000256" key="3">
    <source>
        <dbReference type="ARBA" id="ARBA00021315"/>
    </source>
</evidence>
<dbReference type="GO" id="GO:0006310">
    <property type="term" value="P:DNA recombination"/>
    <property type="evidence" value="ECO:0007669"/>
    <property type="project" value="InterPro"/>
</dbReference>
<dbReference type="AlphaFoldDB" id="A0A1M6R8V2"/>
<dbReference type="PIRSF" id="PIRSF003128">
    <property type="entry name" value="RecN"/>
    <property type="match status" value="1"/>
</dbReference>
<reference evidence="12 13" key="1">
    <citation type="submission" date="2016-11" db="EMBL/GenBank/DDBJ databases">
        <authorList>
            <person name="Jaros S."/>
            <person name="Januszkiewicz K."/>
            <person name="Wedrychowicz H."/>
        </authorList>
    </citation>
    <scope>NUCLEOTIDE SEQUENCE [LARGE SCALE GENOMIC DNA]</scope>
    <source>
        <strain evidence="12 13">DSM 19557</strain>
    </source>
</reference>
<keyword evidence="10" id="KW-0175">Coiled coil</keyword>
<gene>
    <name evidence="12" type="ORF">SAMN05444391_0555</name>
</gene>
<dbReference type="OrthoDB" id="9806954at2"/>
<keyword evidence="13" id="KW-1185">Reference proteome</keyword>
<evidence type="ECO:0000256" key="9">
    <source>
        <dbReference type="PIRNR" id="PIRNR003128"/>
    </source>
</evidence>
<sequence length="521" mass="60098">MLHRILLENFAFFKAEEVEFSTGLNVITGESGAGKSLLLKSLLFLMGDDGDYQEGTAVEAYFQLGQEETVIRREVKNSRSRYYINGRGSSQKTVKDLLSQVILLQGQDEKLKITRQDFQRDLFDRFVGALELRKSYEEIYLKVKSLEEEIASYLQSKEKEETRIKLLEEEIKSIERIGLSWDEYLQVKSRLEVLSEADKVNRLVEKILDLLLKEGGVLESLSKVKKLSEDLSKLYPEFEAWTENLSHVLDLLTSFQREVQNKRLDLSQEEIDRLNELVFQVQILERRYRKTYKEILEYVQDLKEELKRLRSSEEKIEESLKTLEELRRTLQELGKVLTEKRLKGKKTFEDAVMGFLRELGLERSVFTVDMLLEEGRYGKERVVFKFSSYGGDAGPLDEVPSGGELSRLALSLFLISPPAETYILDEVDTGLSGQSLLKFTKLLKKLSKNTQVIVISHSPLLASAADRHIRVRKEYIGDMPIMMVEELEGEERLKEIARLMGKVSESTIQSAKELIRELSHV</sequence>
<dbReference type="SUPFAM" id="SSF52540">
    <property type="entry name" value="P-loop containing nucleoside triphosphate hydrolases"/>
    <property type="match status" value="1"/>
</dbReference>
<dbReference type="PANTHER" id="PTHR11059">
    <property type="entry name" value="DNA REPAIR PROTEIN RECN"/>
    <property type="match status" value="1"/>
</dbReference>
<keyword evidence="5 9" id="KW-0227">DNA damage</keyword>
<comment type="similarity">
    <text evidence="2 9">Belongs to the RecN family.</text>
</comment>
<keyword evidence="7 9" id="KW-0234">DNA repair</keyword>
<dbReference type="GO" id="GO:0009432">
    <property type="term" value="P:SOS response"/>
    <property type="evidence" value="ECO:0007669"/>
    <property type="project" value="TreeGrafter"/>
</dbReference>
<dbReference type="RefSeq" id="WP_079653718.1">
    <property type="nucleotide sequence ID" value="NZ_LT670846.1"/>
</dbReference>
<evidence type="ECO:0000313" key="12">
    <source>
        <dbReference type="EMBL" id="SHK28891.1"/>
    </source>
</evidence>
<feature type="domain" description="Endonuclease GajA/Old nuclease/RecF-like AAA" evidence="11">
    <location>
        <begin position="1"/>
        <end position="461"/>
    </location>
</feature>
<dbReference type="GO" id="GO:0043590">
    <property type="term" value="C:bacterial nucleoid"/>
    <property type="evidence" value="ECO:0007669"/>
    <property type="project" value="TreeGrafter"/>
</dbReference>
<dbReference type="GO" id="GO:0006281">
    <property type="term" value="P:DNA repair"/>
    <property type="evidence" value="ECO:0007669"/>
    <property type="project" value="UniProtKB-KW"/>
</dbReference>
<evidence type="ECO:0000256" key="5">
    <source>
        <dbReference type="ARBA" id="ARBA00022763"/>
    </source>
</evidence>
<evidence type="ECO:0000256" key="2">
    <source>
        <dbReference type="ARBA" id="ARBA00009441"/>
    </source>
</evidence>
<dbReference type="EMBL" id="LT670846">
    <property type="protein sequence ID" value="SHK28891.1"/>
    <property type="molecule type" value="Genomic_DNA"/>
</dbReference>
<evidence type="ECO:0000259" key="11">
    <source>
        <dbReference type="Pfam" id="PF13175"/>
    </source>
</evidence>
<proteinExistence type="inferred from homology"/>
<evidence type="ECO:0000256" key="8">
    <source>
        <dbReference type="ARBA" id="ARBA00033408"/>
    </source>
</evidence>
<name>A0A1M6R8V2_9AQUI</name>
<dbReference type="InterPro" id="IPR027417">
    <property type="entry name" value="P-loop_NTPase"/>
</dbReference>
<dbReference type="InterPro" id="IPR004604">
    <property type="entry name" value="DNA_recomb/repair_RecN"/>
</dbReference>
<feature type="coiled-coil region" evidence="10">
    <location>
        <begin position="129"/>
        <end position="177"/>
    </location>
</feature>
<keyword evidence="4" id="KW-0547">Nucleotide-binding</keyword>
<evidence type="ECO:0000256" key="6">
    <source>
        <dbReference type="ARBA" id="ARBA00022840"/>
    </source>
</evidence>
<feature type="coiled-coil region" evidence="10">
    <location>
        <begin position="257"/>
        <end position="343"/>
    </location>
</feature>
<evidence type="ECO:0000256" key="7">
    <source>
        <dbReference type="ARBA" id="ARBA00023204"/>
    </source>
</evidence>
<comment type="function">
    <text evidence="1 9">May be involved in recombinational repair of damaged DNA.</text>
</comment>
<evidence type="ECO:0000313" key="13">
    <source>
        <dbReference type="Proteomes" id="UP000189810"/>
    </source>
</evidence>
<dbReference type="PANTHER" id="PTHR11059:SF0">
    <property type="entry name" value="DNA REPAIR PROTEIN RECN"/>
    <property type="match status" value="1"/>
</dbReference>
<dbReference type="Proteomes" id="UP000189810">
    <property type="component" value="Chromosome I"/>
</dbReference>
<dbReference type="Gene3D" id="3.40.50.300">
    <property type="entry name" value="P-loop containing nucleotide triphosphate hydrolases"/>
    <property type="match status" value="2"/>
</dbReference>
<accession>A0A1M6R8V2</accession>
<evidence type="ECO:0000256" key="1">
    <source>
        <dbReference type="ARBA" id="ARBA00003618"/>
    </source>
</evidence>
<dbReference type="GO" id="GO:0005524">
    <property type="term" value="F:ATP binding"/>
    <property type="evidence" value="ECO:0007669"/>
    <property type="project" value="UniProtKB-KW"/>
</dbReference>
<protein>
    <recommendedName>
        <fullName evidence="3 9">DNA repair protein RecN</fullName>
    </recommendedName>
    <alternativeName>
        <fullName evidence="8 9">Recombination protein N</fullName>
    </alternativeName>
</protein>
<dbReference type="Pfam" id="PF13175">
    <property type="entry name" value="AAA_15"/>
    <property type="match status" value="1"/>
</dbReference>
<dbReference type="InterPro" id="IPR041685">
    <property type="entry name" value="AAA_GajA/Old/RecF-like"/>
</dbReference>
<keyword evidence="6" id="KW-0067">ATP-binding</keyword>